<evidence type="ECO:0000313" key="3">
    <source>
        <dbReference type="EMBL" id="MCP3423436.1"/>
    </source>
</evidence>
<dbReference type="RefSeq" id="WP_254182609.1">
    <property type="nucleotide sequence ID" value="NZ_JANARS010000007.1"/>
</dbReference>
<feature type="region of interest" description="Disordered" evidence="1">
    <location>
        <begin position="34"/>
        <end position="65"/>
    </location>
</feature>
<dbReference type="EMBL" id="JANARS010000007">
    <property type="protein sequence ID" value="MCP3423436.1"/>
    <property type="molecule type" value="Genomic_DNA"/>
</dbReference>
<protein>
    <recommendedName>
        <fullName evidence="5">Lipoprotein LpqN</fullName>
    </recommendedName>
</protein>
<organism evidence="3 4">
    <name type="scientific">Nocardioides pinisoli</name>
    <dbReference type="NCBI Taxonomy" id="2950279"/>
    <lineage>
        <taxon>Bacteria</taxon>
        <taxon>Bacillati</taxon>
        <taxon>Actinomycetota</taxon>
        <taxon>Actinomycetes</taxon>
        <taxon>Propionibacteriales</taxon>
        <taxon>Nocardioidaceae</taxon>
        <taxon>Nocardioides</taxon>
    </lineage>
</organism>
<feature type="chain" id="PRO_5046624554" description="Lipoprotein LpqN" evidence="2">
    <location>
        <begin position="33"/>
        <end position="219"/>
    </location>
</feature>
<sequence length="219" mass="23350">MRRRLGGRTMGGRVTAAVAVSIVTLLALGACGADEGGTDPSGAETSSTSPTDSPTDTLTPSPTEPLLVPEAEAVEPASGPRLDVSDIRVNAPRGWKRHFDSVVVDTALGRVDGMSGGVLLSVAATGGDVLTPKQAERYFQKPGTRPPNYEKQDDVLMGGLTAGYYTARDKSYEIHAVTLWEDNHVTKVQLNFDPKVPDEVQQELLQSVIASYSSPRMRL</sequence>
<evidence type="ECO:0008006" key="5">
    <source>
        <dbReference type="Google" id="ProtNLM"/>
    </source>
</evidence>
<gene>
    <name evidence="3" type="ORF">NCI01_16655</name>
</gene>
<feature type="signal peptide" evidence="2">
    <location>
        <begin position="1"/>
        <end position="32"/>
    </location>
</feature>
<keyword evidence="2" id="KW-0732">Signal</keyword>
<accession>A0ABT1L080</accession>
<dbReference type="Proteomes" id="UP001204524">
    <property type="component" value="Unassembled WGS sequence"/>
</dbReference>
<dbReference type="PROSITE" id="PS51257">
    <property type="entry name" value="PROKAR_LIPOPROTEIN"/>
    <property type="match status" value="1"/>
</dbReference>
<evidence type="ECO:0000256" key="1">
    <source>
        <dbReference type="SAM" id="MobiDB-lite"/>
    </source>
</evidence>
<feature type="compositionally biased region" description="Low complexity" evidence="1">
    <location>
        <begin position="44"/>
        <end position="65"/>
    </location>
</feature>
<evidence type="ECO:0000313" key="4">
    <source>
        <dbReference type="Proteomes" id="UP001204524"/>
    </source>
</evidence>
<name>A0ABT1L080_9ACTN</name>
<keyword evidence="4" id="KW-1185">Reference proteome</keyword>
<comment type="caution">
    <text evidence="3">The sequence shown here is derived from an EMBL/GenBank/DDBJ whole genome shotgun (WGS) entry which is preliminary data.</text>
</comment>
<proteinExistence type="predicted"/>
<reference evidence="3 4" key="1">
    <citation type="submission" date="2022-06" db="EMBL/GenBank/DDBJ databases">
        <authorList>
            <person name="So Y."/>
        </authorList>
    </citation>
    <scope>NUCLEOTIDE SEQUENCE [LARGE SCALE GENOMIC DNA]</scope>
    <source>
        <strain evidence="3 4">STR3</strain>
    </source>
</reference>
<evidence type="ECO:0000256" key="2">
    <source>
        <dbReference type="SAM" id="SignalP"/>
    </source>
</evidence>